<dbReference type="STRING" id="4155.A0A022QNJ7"/>
<proteinExistence type="predicted"/>
<feature type="region of interest" description="Disordered" evidence="1">
    <location>
        <begin position="1"/>
        <end position="64"/>
    </location>
</feature>
<accession>A0A022QNJ7</accession>
<reference evidence="2 3" key="1">
    <citation type="journal article" date="2013" name="Proc. Natl. Acad. Sci. U.S.A.">
        <title>Fine-scale variation in meiotic recombination in Mimulus inferred from population shotgun sequencing.</title>
        <authorList>
            <person name="Hellsten U."/>
            <person name="Wright K.M."/>
            <person name="Jenkins J."/>
            <person name="Shu S."/>
            <person name="Yuan Y."/>
            <person name="Wessler S.R."/>
            <person name="Schmutz J."/>
            <person name="Willis J.H."/>
            <person name="Rokhsar D.S."/>
        </authorList>
    </citation>
    <scope>NUCLEOTIDE SEQUENCE [LARGE SCALE GENOMIC DNA]</scope>
    <source>
        <strain evidence="3">cv. DUN x IM62</strain>
    </source>
</reference>
<evidence type="ECO:0000256" key="1">
    <source>
        <dbReference type="SAM" id="MobiDB-lite"/>
    </source>
</evidence>
<evidence type="ECO:0000313" key="3">
    <source>
        <dbReference type="Proteomes" id="UP000030748"/>
    </source>
</evidence>
<dbReference type="EMBL" id="KI631268">
    <property type="protein sequence ID" value="EYU29169.1"/>
    <property type="molecule type" value="Genomic_DNA"/>
</dbReference>
<keyword evidence="3" id="KW-1185">Reference proteome</keyword>
<evidence type="ECO:0000313" key="2">
    <source>
        <dbReference type="EMBL" id="EYU29169.1"/>
    </source>
</evidence>
<sequence>TKKQRPRMKRKKRRLETLNPWGYSTSAKSIKQEEEEENSNINEKRGNTNNVTQSTPEPEQSSVETREQIMATMLWDNAMKINAILEGNVADDTDYKLADMKNAEAVETDFTRLQGDKLIDCFGKISETLKQLCEIVQQNATAALP</sequence>
<feature type="compositionally biased region" description="Polar residues" evidence="1">
    <location>
        <begin position="47"/>
        <end position="63"/>
    </location>
</feature>
<organism evidence="2 3">
    <name type="scientific">Erythranthe guttata</name>
    <name type="common">Yellow monkey flower</name>
    <name type="synonym">Mimulus guttatus</name>
    <dbReference type="NCBI Taxonomy" id="4155"/>
    <lineage>
        <taxon>Eukaryota</taxon>
        <taxon>Viridiplantae</taxon>
        <taxon>Streptophyta</taxon>
        <taxon>Embryophyta</taxon>
        <taxon>Tracheophyta</taxon>
        <taxon>Spermatophyta</taxon>
        <taxon>Magnoliopsida</taxon>
        <taxon>eudicotyledons</taxon>
        <taxon>Gunneridae</taxon>
        <taxon>Pentapetalae</taxon>
        <taxon>asterids</taxon>
        <taxon>lamiids</taxon>
        <taxon>Lamiales</taxon>
        <taxon>Phrymaceae</taxon>
        <taxon>Erythranthe</taxon>
    </lineage>
</organism>
<dbReference type="AlphaFoldDB" id="A0A022QNJ7"/>
<dbReference type="Proteomes" id="UP000030748">
    <property type="component" value="Unassembled WGS sequence"/>
</dbReference>
<name>A0A022QNJ7_ERYGU</name>
<protein>
    <submittedName>
        <fullName evidence="2">Uncharacterized protein</fullName>
    </submittedName>
</protein>
<gene>
    <name evidence="2" type="ORF">MIMGU_mgv1a0251332mg</name>
</gene>
<feature type="compositionally biased region" description="Basic residues" evidence="1">
    <location>
        <begin position="1"/>
        <end position="14"/>
    </location>
</feature>
<feature type="non-terminal residue" evidence="2">
    <location>
        <position position="1"/>
    </location>
</feature>